<keyword evidence="5" id="KW-0677">Repeat</keyword>
<dbReference type="GO" id="GO:0005634">
    <property type="term" value="C:nucleus"/>
    <property type="evidence" value="ECO:0007669"/>
    <property type="project" value="UniProtKB-SubCell"/>
</dbReference>
<dbReference type="SMART" id="SM00517">
    <property type="entry name" value="PolyA"/>
    <property type="match status" value="1"/>
</dbReference>
<feature type="domain" description="RRM" evidence="10">
    <location>
        <begin position="145"/>
        <end position="222"/>
    </location>
</feature>
<gene>
    <name evidence="12" type="primary">ABSGL_00437.1 scaffold 537</name>
</gene>
<dbReference type="OMA" id="RIMWARR"/>
<feature type="domain" description="RRM" evidence="10">
    <location>
        <begin position="350"/>
        <end position="428"/>
    </location>
</feature>
<dbReference type="SMART" id="SM00361">
    <property type="entry name" value="RRM_1"/>
    <property type="match status" value="4"/>
</dbReference>
<dbReference type="InterPro" id="IPR045305">
    <property type="entry name" value="RRM2_I_PABPs"/>
</dbReference>
<dbReference type="CDD" id="cd12380">
    <property type="entry name" value="RRM3_I_PABPs"/>
    <property type="match status" value="1"/>
</dbReference>
<dbReference type="SUPFAM" id="SSF63570">
    <property type="entry name" value="PABC (PABP) domain"/>
    <property type="match status" value="1"/>
</dbReference>
<dbReference type="InterPro" id="IPR035979">
    <property type="entry name" value="RBD_domain_sf"/>
</dbReference>
<dbReference type="InterPro" id="IPR012677">
    <property type="entry name" value="Nucleotide-bd_a/b_plait_sf"/>
</dbReference>
<dbReference type="STRING" id="4829.A0A168KPR4"/>
<dbReference type="CDD" id="cd12381">
    <property type="entry name" value="RRM4_I_PABPs"/>
    <property type="match status" value="1"/>
</dbReference>
<keyword evidence="6 8" id="KW-0694">RNA-binding</keyword>
<dbReference type="FunFam" id="3.30.70.330:FF:000651">
    <property type="entry name" value="Poly(A) binding protein cytoplasmic 1 like"/>
    <property type="match status" value="1"/>
</dbReference>
<protein>
    <submittedName>
        <fullName evidence="12">Uncharacterized protein</fullName>
    </submittedName>
</protein>
<sequence length="599" mass="67658">MTGPSSLVVQHGYTSGPLGPRGLSTKQQQAIAMAQGHSALQSQQQRRQSSSSQATSSVYVGELDPSVDESTLRSIFCPMAPGDNIHLCRDAITNKSLGYAYVDFTSDTEGARAIQRLNQTMINGRPCRIMWARRTKSLKHPVSTGNLFIKNLDPMVTTKSLLDTFSLYGHINCCKIVTDERGQSKGYGFIHYDTVESAERAIDKVNGMTLYDREVFVGHHIPKQERIQRSEGARQRFTNVYVKNLVTDITEEELKELFGAYGPIASVLIQRDDQGASRGFGFVNFERHEDAEKAVSQMHDTEYIGKRLFVSRAQKRSEREEELRKQHDKPASPTATTTTTTTTPSKYHGVNLYIKNLADDVDDDVLREVFAPFGTITSAKVMRDEKSHLSKGFGFVCFTTPDEANKAVAEMNGKPLGNKTLYVAMAQKKEDRKYHMDQRAQMMHLQQPYIPIPMNGYMAGNPMYYDPYSQHNYQPSLMTPRPLRWNPSFMMKQNYPHYPGYAVRPPPPPTPTATLIPSDNHWTPDTLQDYPLETQKQLLGEQIYTVVNAIYPNTAGKVTGMLLEMEVDDLMELINNKHLLEERAQEAMAVLEQHRGLDR</sequence>
<dbReference type="OrthoDB" id="19742at2759"/>
<evidence type="ECO:0000256" key="7">
    <source>
        <dbReference type="ARBA" id="ARBA00023242"/>
    </source>
</evidence>
<dbReference type="Gene3D" id="3.30.70.330">
    <property type="match status" value="4"/>
</dbReference>
<dbReference type="GO" id="GO:0003723">
    <property type="term" value="F:RNA binding"/>
    <property type="evidence" value="ECO:0007669"/>
    <property type="project" value="UniProtKB-UniRule"/>
</dbReference>
<evidence type="ECO:0000256" key="8">
    <source>
        <dbReference type="PROSITE-ProRule" id="PRU00176"/>
    </source>
</evidence>
<dbReference type="InterPro" id="IPR002004">
    <property type="entry name" value="PABP_HYD_C"/>
</dbReference>
<organism evidence="12">
    <name type="scientific">Absidia glauca</name>
    <name type="common">Pin mould</name>
    <dbReference type="NCBI Taxonomy" id="4829"/>
    <lineage>
        <taxon>Eukaryota</taxon>
        <taxon>Fungi</taxon>
        <taxon>Fungi incertae sedis</taxon>
        <taxon>Mucoromycota</taxon>
        <taxon>Mucoromycotina</taxon>
        <taxon>Mucoromycetes</taxon>
        <taxon>Mucorales</taxon>
        <taxon>Cunninghamellaceae</taxon>
        <taxon>Absidia</taxon>
    </lineage>
</organism>
<feature type="compositionally biased region" description="Low complexity" evidence="9">
    <location>
        <begin position="331"/>
        <end position="345"/>
    </location>
</feature>
<dbReference type="EMBL" id="LT550170">
    <property type="protein sequence ID" value="SAL95136.1"/>
    <property type="molecule type" value="Genomic_DNA"/>
</dbReference>
<dbReference type="CDD" id="cd12379">
    <property type="entry name" value="RRM2_I_PABPs"/>
    <property type="match status" value="1"/>
</dbReference>
<dbReference type="InterPro" id="IPR000504">
    <property type="entry name" value="RRM_dom"/>
</dbReference>
<feature type="compositionally biased region" description="Basic and acidic residues" evidence="9">
    <location>
        <begin position="315"/>
        <end position="330"/>
    </location>
</feature>
<evidence type="ECO:0000256" key="3">
    <source>
        <dbReference type="ARBA" id="ARBA00008557"/>
    </source>
</evidence>
<dbReference type="PANTHER" id="PTHR24012">
    <property type="entry name" value="RNA BINDING PROTEIN"/>
    <property type="match status" value="1"/>
</dbReference>
<dbReference type="Gene3D" id="1.10.1900.10">
    <property type="entry name" value="c-terminal domain of poly(a) binding protein"/>
    <property type="match status" value="1"/>
</dbReference>
<dbReference type="GO" id="GO:0005737">
    <property type="term" value="C:cytoplasm"/>
    <property type="evidence" value="ECO:0007669"/>
    <property type="project" value="UniProtKB-SubCell"/>
</dbReference>
<feature type="domain" description="RRM" evidence="10">
    <location>
        <begin position="238"/>
        <end position="315"/>
    </location>
</feature>
<evidence type="ECO:0000256" key="4">
    <source>
        <dbReference type="ARBA" id="ARBA00022490"/>
    </source>
</evidence>
<keyword evidence="13" id="KW-1185">Reference proteome</keyword>
<evidence type="ECO:0000259" key="10">
    <source>
        <dbReference type="PROSITE" id="PS50102"/>
    </source>
</evidence>
<keyword evidence="7" id="KW-0539">Nucleus</keyword>
<feature type="domain" description="PABC" evidence="11">
    <location>
        <begin position="519"/>
        <end position="596"/>
    </location>
</feature>
<evidence type="ECO:0000256" key="6">
    <source>
        <dbReference type="ARBA" id="ARBA00022884"/>
    </source>
</evidence>
<dbReference type="PROSITE" id="PS50102">
    <property type="entry name" value="RRM"/>
    <property type="match status" value="4"/>
</dbReference>
<evidence type="ECO:0000259" key="11">
    <source>
        <dbReference type="PROSITE" id="PS51309"/>
    </source>
</evidence>
<dbReference type="InterPro" id="IPR003954">
    <property type="entry name" value="RRM_euk-type"/>
</dbReference>
<evidence type="ECO:0000256" key="2">
    <source>
        <dbReference type="ARBA" id="ARBA00004496"/>
    </source>
</evidence>
<dbReference type="FunFam" id="3.30.70.330:FF:000003">
    <property type="entry name" value="Polyadenylate-binding protein"/>
    <property type="match status" value="1"/>
</dbReference>
<reference evidence="12" key="1">
    <citation type="submission" date="2016-04" db="EMBL/GenBank/DDBJ databases">
        <authorList>
            <person name="Evans L.H."/>
            <person name="Alamgir A."/>
            <person name="Owens N."/>
            <person name="Weber N.D."/>
            <person name="Virtaneva K."/>
            <person name="Barbian K."/>
            <person name="Babar A."/>
            <person name="Rosenke K."/>
        </authorList>
    </citation>
    <scope>NUCLEOTIDE SEQUENCE [LARGE SCALE GENOMIC DNA]</scope>
    <source>
        <strain evidence="12">CBS 101.48</strain>
    </source>
</reference>
<dbReference type="Pfam" id="PF00658">
    <property type="entry name" value="MLLE"/>
    <property type="match status" value="1"/>
</dbReference>
<proteinExistence type="inferred from homology"/>
<dbReference type="InParanoid" id="A0A168KPR4"/>
<feature type="compositionally biased region" description="Low complexity" evidence="9">
    <location>
        <begin position="38"/>
        <end position="57"/>
    </location>
</feature>
<feature type="domain" description="RRM" evidence="10">
    <location>
        <begin position="56"/>
        <end position="134"/>
    </location>
</feature>
<dbReference type="SMART" id="SM00360">
    <property type="entry name" value="RRM"/>
    <property type="match status" value="4"/>
</dbReference>
<feature type="region of interest" description="Disordered" evidence="9">
    <location>
        <begin position="1"/>
        <end position="60"/>
    </location>
</feature>
<dbReference type="InterPro" id="IPR036053">
    <property type="entry name" value="PABP-dom"/>
</dbReference>
<accession>A0A168KPR4</accession>
<dbReference type="Proteomes" id="UP000078561">
    <property type="component" value="Unassembled WGS sequence"/>
</dbReference>
<evidence type="ECO:0000256" key="5">
    <source>
        <dbReference type="ARBA" id="ARBA00022737"/>
    </source>
</evidence>
<dbReference type="AlphaFoldDB" id="A0A168KPR4"/>
<name>A0A168KPR4_ABSGL</name>
<comment type="similarity">
    <text evidence="3">Belongs to the polyadenylate-binding protein type-1 family.</text>
</comment>
<keyword evidence="4" id="KW-0963">Cytoplasm</keyword>
<dbReference type="PROSITE" id="PS51309">
    <property type="entry name" value="PABC"/>
    <property type="match status" value="1"/>
</dbReference>
<evidence type="ECO:0000313" key="12">
    <source>
        <dbReference type="EMBL" id="SAL95136.1"/>
    </source>
</evidence>
<feature type="region of interest" description="Disordered" evidence="9">
    <location>
        <begin position="315"/>
        <end position="345"/>
    </location>
</feature>
<comment type="subcellular location">
    <subcellularLocation>
        <location evidence="2">Cytoplasm</location>
    </subcellularLocation>
    <subcellularLocation>
        <location evidence="1">Nucleus</location>
    </subcellularLocation>
</comment>
<evidence type="ECO:0000256" key="1">
    <source>
        <dbReference type="ARBA" id="ARBA00004123"/>
    </source>
</evidence>
<dbReference type="Pfam" id="PF00076">
    <property type="entry name" value="RRM_1"/>
    <property type="match status" value="4"/>
</dbReference>
<dbReference type="SUPFAM" id="SSF54928">
    <property type="entry name" value="RNA-binding domain, RBD"/>
    <property type="match status" value="2"/>
</dbReference>
<evidence type="ECO:0000313" key="13">
    <source>
        <dbReference type="Proteomes" id="UP000078561"/>
    </source>
</evidence>
<evidence type="ECO:0000256" key="9">
    <source>
        <dbReference type="SAM" id="MobiDB-lite"/>
    </source>
</evidence>